<name>A0A646KNA0_STRJU</name>
<dbReference type="RefSeq" id="WP_153525013.1">
    <property type="nucleotide sequence ID" value="NZ_VCLA01000170.1"/>
</dbReference>
<dbReference type="OrthoDB" id="9787127at2"/>
<evidence type="ECO:0000313" key="2">
    <source>
        <dbReference type="Proteomes" id="UP000419138"/>
    </source>
</evidence>
<evidence type="ECO:0000313" key="1">
    <source>
        <dbReference type="EMBL" id="MQT03527.1"/>
    </source>
</evidence>
<dbReference type="EMBL" id="VCLA01000170">
    <property type="protein sequence ID" value="MQT03527.1"/>
    <property type="molecule type" value="Genomic_DNA"/>
</dbReference>
<keyword evidence="2" id="KW-1185">Reference proteome</keyword>
<proteinExistence type="predicted"/>
<sequence length="412" mass="44832">MTPSHDLRASATRPTVVTVSEALAQLRDGRLRQASEPSGGAEWSDHHKHVLLDSVLRGWPIGTLLVVREADGSRVLLDGQRRLAALGEFVRGDLRVDGRLTPPARELRESDESTYADLPQGLRAAVDEYPLVLLELDALPPAELRTAVLRLNSETGLPEAGRRLVESGSFGEQVRALVATAVDWGLGEERFGFGNVGLAYEDVISRVLVAVEAGSVRAAAVGSEQLNARLRSGDAVAEKTRDEVAEAFKGLLSLPALDMPAVRFTKPTLLSWLLVMVRARRAFGPGAQHHFGYLLDWLEPERRRRAASLEPGTAPPLRSAFRELPHAALLERFNEVAAVGAHTPESTVLRDAVGWLFLVATGGAPSRRISPVPDVLRMYAALTRAAAGPFTEDRIDQVLWDDGALKSWGEWN</sequence>
<gene>
    <name evidence="1" type="ORF">FF041_26110</name>
</gene>
<organism evidence="1 2">
    <name type="scientific">Streptomyces jumonjinensis</name>
    <dbReference type="NCBI Taxonomy" id="1945"/>
    <lineage>
        <taxon>Bacteria</taxon>
        <taxon>Bacillati</taxon>
        <taxon>Actinomycetota</taxon>
        <taxon>Actinomycetes</taxon>
        <taxon>Kitasatosporales</taxon>
        <taxon>Streptomycetaceae</taxon>
        <taxon>Streptomyces</taxon>
    </lineage>
</organism>
<protein>
    <submittedName>
        <fullName evidence="1">DUF262 domain-containing protein</fullName>
    </submittedName>
</protein>
<dbReference type="Proteomes" id="UP000419138">
    <property type="component" value="Unassembled WGS sequence"/>
</dbReference>
<comment type="caution">
    <text evidence="1">The sequence shown here is derived from an EMBL/GenBank/DDBJ whole genome shotgun (WGS) entry which is preliminary data.</text>
</comment>
<reference evidence="1 2" key="1">
    <citation type="submission" date="2019-05" db="EMBL/GenBank/DDBJ databases">
        <title>Comparative genomics and metabolomics analyses of clavulanic acid producing Streptomyces species provides insight into specialized metabolism and evolution of beta-lactam biosynthetic gene clusters.</title>
        <authorList>
            <person name="Moore M.A."/>
            <person name="Cruz-Morales P."/>
            <person name="Barona Gomez F."/>
            <person name="Kapil T."/>
        </authorList>
    </citation>
    <scope>NUCLEOTIDE SEQUENCE [LARGE SCALE GENOMIC DNA]</scope>
    <source>
        <strain evidence="1 2">NRRL 5741</strain>
    </source>
</reference>
<dbReference type="AlphaFoldDB" id="A0A646KNA0"/>
<accession>A0A646KNA0</accession>